<feature type="compositionally biased region" description="Pro residues" evidence="6">
    <location>
        <begin position="117"/>
        <end position="127"/>
    </location>
</feature>
<name>A0A9D1J0M8_9FIRM</name>
<dbReference type="InterPro" id="IPR017900">
    <property type="entry name" value="4Fe4S_Fe_S_CS"/>
</dbReference>
<evidence type="ECO:0000256" key="5">
    <source>
        <dbReference type="ARBA" id="ARBA00023014"/>
    </source>
</evidence>
<keyword evidence="3" id="KW-0677">Repeat</keyword>
<evidence type="ECO:0000313" key="9">
    <source>
        <dbReference type="Proteomes" id="UP000886785"/>
    </source>
</evidence>
<feature type="domain" description="4Fe-4S ferredoxin-type" evidence="7">
    <location>
        <begin position="70"/>
        <end position="99"/>
    </location>
</feature>
<dbReference type="Proteomes" id="UP000886785">
    <property type="component" value="Unassembled WGS sequence"/>
</dbReference>
<dbReference type="GO" id="GO:0003954">
    <property type="term" value="F:NADH dehydrogenase activity"/>
    <property type="evidence" value="ECO:0007669"/>
    <property type="project" value="TreeGrafter"/>
</dbReference>
<dbReference type="AlphaFoldDB" id="A0A9D1J0M8"/>
<evidence type="ECO:0000256" key="1">
    <source>
        <dbReference type="ARBA" id="ARBA00022485"/>
    </source>
</evidence>
<dbReference type="PROSITE" id="PS51379">
    <property type="entry name" value="4FE4S_FER_2"/>
    <property type="match status" value="2"/>
</dbReference>
<evidence type="ECO:0000256" key="2">
    <source>
        <dbReference type="ARBA" id="ARBA00022723"/>
    </source>
</evidence>
<evidence type="ECO:0000259" key="7">
    <source>
        <dbReference type="PROSITE" id="PS51379"/>
    </source>
</evidence>
<dbReference type="PROSITE" id="PS00198">
    <property type="entry name" value="4FE4S_FER_1"/>
    <property type="match status" value="2"/>
</dbReference>
<feature type="region of interest" description="Disordered" evidence="6">
    <location>
        <begin position="104"/>
        <end position="134"/>
    </location>
</feature>
<accession>A0A9D1J0M8</accession>
<feature type="domain" description="4Fe-4S ferredoxin-type" evidence="7">
    <location>
        <begin position="39"/>
        <end position="68"/>
    </location>
</feature>
<keyword evidence="2" id="KW-0479">Metal-binding</keyword>
<proteinExistence type="predicted"/>
<organism evidence="8 9">
    <name type="scientific">Candidatus Gallacutalibacter pullicola</name>
    <dbReference type="NCBI Taxonomy" id="2840830"/>
    <lineage>
        <taxon>Bacteria</taxon>
        <taxon>Bacillati</taxon>
        <taxon>Bacillota</taxon>
        <taxon>Clostridia</taxon>
        <taxon>Eubacteriales</taxon>
        <taxon>Candidatus Gallacutalibacter</taxon>
    </lineage>
</organism>
<evidence type="ECO:0000256" key="4">
    <source>
        <dbReference type="ARBA" id="ARBA00023004"/>
    </source>
</evidence>
<dbReference type="GO" id="GO:0046872">
    <property type="term" value="F:metal ion binding"/>
    <property type="evidence" value="ECO:0007669"/>
    <property type="project" value="UniProtKB-KW"/>
</dbReference>
<dbReference type="GO" id="GO:0009060">
    <property type="term" value="P:aerobic respiration"/>
    <property type="evidence" value="ECO:0007669"/>
    <property type="project" value="TreeGrafter"/>
</dbReference>
<dbReference type="GO" id="GO:0016020">
    <property type="term" value="C:membrane"/>
    <property type="evidence" value="ECO:0007669"/>
    <property type="project" value="InterPro"/>
</dbReference>
<evidence type="ECO:0000256" key="3">
    <source>
        <dbReference type="ARBA" id="ARBA00022737"/>
    </source>
</evidence>
<keyword evidence="5" id="KW-0411">Iron-sulfur</keyword>
<reference evidence="8" key="1">
    <citation type="submission" date="2020-10" db="EMBL/GenBank/DDBJ databases">
        <authorList>
            <person name="Gilroy R."/>
        </authorList>
    </citation>
    <scope>NUCLEOTIDE SEQUENCE</scope>
    <source>
        <strain evidence="8">ChiSjej1B19-7085</strain>
    </source>
</reference>
<protein>
    <submittedName>
        <fullName evidence="8">4Fe-4S binding protein</fullName>
    </submittedName>
</protein>
<dbReference type="InterPro" id="IPR017896">
    <property type="entry name" value="4Fe4S_Fe-S-bd"/>
</dbReference>
<keyword evidence="4" id="KW-0408">Iron</keyword>
<dbReference type="PANTHER" id="PTHR10849">
    <property type="entry name" value="NADH DEHYDROGENASE UBIQUINONE IRON-SULFUR PROTEIN 8, MITOCHONDRIAL"/>
    <property type="match status" value="1"/>
</dbReference>
<dbReference type="PANTHER" id="PTHR10849:SF35">
    <property type="entry name" value="FORMATE HYDROGENLYASE SUBUNIT 6-RELATED"/>
    <property type="match status" value="1"/>
</dbReference>
<gene>
    <name evidence="8" type="ORF">IAA54_01900</name>
</gene>
<sequence length="134" mass="14897">MENRRFLTFARTSLKNLFQKPATVGYPFEPAVFPERMRGHIEINPENCILCGLCMRSCPPGAIRIDRAASTWTINRFDCVQCGSCVNACPKECLKILPGYTEPEASKTEETVECPKRPVPPKPPMKPAGPTKTA</sequence>
<keyword evidence="1" id="KW-0004">4Fe-4S</keyword>
<comment type="caution">
    <text evidence="8">The sequence shown here is derived from an EMBL/GenBank/DDBJ whole genome shotgun (WGS) entry which is preliminary data.</text>
</comment>
<evidence type="ECO:0000256" key="6">
    <source>
        <dbReference type="SAM" id="MobiDB-lite"/>
    </source>
</evidence>
<evidence type="ECO:0000313" key="8">
    <source>
        <dbReference type="EMBL" id="HIR56393.1"/>
    </source>
</evidence>
<dbReference type="EMBL" id="DVHF01000024">
    <property type="protein sequence ID" value="HIR56393.1"/>
    <property type="molecule type" value="Genomic_DNA"/>
</dbReference>
<reference evidence="8" key="2">
    <citation type="journal article" date="2021" name="PeerJ">
        <title>Extensive microbial diversity within the chicken gut microbiome revealed by metagenomics and culture.</title>
        <authorList>
            <person name="Gilroy R."/>
            <person name="Ravi A."/>
            <person name="Getino M."/>
            <person name="Pursley I."/>
            <person name="Horton D.L."/>
            <person name="Alikhan N.F."/>
            <person name="Baker D."/>
            <person name="Gharbi K."/>
            <person name="Hall N."/>
            <person name="Watson M."/>
            <person name="Adriaenssens E.M."/>
            <person name="Foster-Nyarko E."/>
            <person name="Jarju S."/>
            <person name="Secka A."/>
            <person name="Antonio M."/>
            <person name="Oren A."/>
            <person name="Chaudhuri R.R."/>
            <person name="La Ragione R."/>
            <person name="Hildebrand F."/>
            <person name="Pallen M.J."/>
        </authorList>
    </citation>
    <scope>NUCLEOTIDE SEQUENCE</scope>
    <source>
        <strain evidence="8">ChiSjej1B19-7085</strain>
    </source>
</reference>
<feature type="compositionally biased region" description="Basic and acidic residues" evidence="6">
    <location>
        <begin position="104"/>
        <end position="116"/>
    </location>
</feature>
<dbReference type="InterPro" id="IPR010226">
    <property type="entry name" value="NADH_quinone_OxRdtase_chainI"/>
</dbReference>
<dbReference type="SUPFAM" id="SSF54862">
    <property type="entry name" value="4Fe-4S ferredoxins"/>
    <property type="match status" value="1"/>
</dbReference>
<dbReference type="Gene3D" id="3.30.70.20">
    <property type="match status" value="2"/>
</dbReference>
<dbReference type="Pfam" id="PF12838">
    <property type="entry name" value="Fer4_7"/>
    <property type="match status" value="1"/>
</dbReference>
<dbReference type="GO" id="GO:0051539">
    <property type="term" value="F:4 iron, 4 sulfur cluster binding"/>
    <property type="evidence" value="ECO:0007669"/>
    <property type="project" value="UniProtKB-KW"/>
</dbReference>